<dbReference type="EMBL" id="AYKW01000009">
    <property type="protein sequence ID" value="PIL32985.1"/>
    <property type="molecule type" value="Genomic_DNA"/>
</dbReference>
<dbReference type="OrthoDB" id="2757906at2759"/>
<keyword evidence="2" id="KW-1185">Reference proteome</keyword>
<comment type="caution">
    <text evidence="1">The sequence shown here is derived from an EMBL/GenBank/DDBJ whole genome shotgun (WGS) entry which is preliminary data.</text>
</comment>
<accession>A0A2G8SGS1</accession>
<evidence type="ECO:0000313" key="2">
    <source>
        <dbReference type="Proteomes" id="UP000230002"/>
    </source>
</evidence>
<evidence type="ECO:0008006" key="3">
    <source>
        <dbReference type="Google" id="ProtNLM"/>
    </source>
</evidence>
<organism evidence="1 2">
    <name type="scientific">Ganoderma sinense ZZ0214-1</name>
    <dbReference type="NCBI Taxonomy" id="1077348"/>
    <lineage>
        <taxon>Eukaryota</taxon>
        <taxon>Fungi</taxon>
        <taxon>Dikarya</taxon>
        <taxon>Basidiomycota</taxon>
        <taxon>Agaricomycotina</taxon>
        <taxon>Agaricomycetes</taxon>
        <taxon>Polyporales</taxon>
        <taxon>Polyporaceae</taxon>
        <taxon>Ganoderma</taxon>
    </lineage>
</organism>
<sequence>MSKVQVEDLKPSLVYIPTEVCENIIDMLDSELIVDTLENIATLHSCSLVCRDWRVRSQKMLFYKVQLADTTSFHRLSTILDDRQHLRDYVHKVELTGYHLHNTTSIFATFPVVFARKLPNLFRIEVAHIPDTPETRFPRTLVSPKAKALPYIPLHPRFPAFLSAFKAVSALYLAETTFRTFSEFARMLNGLPNLEELACHSVRWIAPGGSHPGADFATQPEWVAGKDTLPPFAPKLRKLSLWNVAMYGAKRLIWTRGPHLTLLELTIPPSSDLEALVDDGKALAIDFGSCTGLKALELFFTSQFSMDTHGGCIAELLASWKPLRLDPVLKLSPASENGTTRRGFAEVLRGIGTIIEAWLQTLEDPTAAGEIQDHQQVKYELKVEIYEWESMGRWWMDHLESCFPTWVKLGRIDLILLTPQGTYDEWVNEVEPPQSGTVAVSQVEEFASSSLLKMTKPT</sequence>
<name>A0A2G8SGS1_9APHY</name>
<reference evidence="1 2" key="1">
    <citation type="journal article" date="2015" name="Sci. Rep.">
        <title>Chromosome-level genome map provides insights into diverse defense mechanisms in the medicinal fungus Ganoderma sinense.</title>
        <authorList>
            <person name="Zhu Y."/>
            <person name="Xu J."/>
            <person name="Sun C."/>
            <person name="Zhou S."/>
            <person name="Xu H."/>
            <person name="Nelson D.R."/>
            <person name="Qian J."/>
            <person name="Song J."/>
            <person name="Luo H."/>
            <person name="Xiang L."/>
            <person name="Li Y."/>
            <person name="Xu Z."/>
            <person name="Ji A."/>
            <person name="Wang L."/>
            <person name="Lu S."/>
            <person name="Hayward A."/>
            <person name="Sun W."/>
            <person name="Li X."/>
            <person name="Schwartz D.C."/>
            <person name="Wang Y."/>
            <person name="Chen S."/>
        </authorList>
    </citation>
    <scope>NUCLEOTIDE SEQUENCE [LARGE SCALE GENOMIC DNA]</scope>
    <source>
        <strain evidence="1 2">ZZ0214-1</strain>
    </source>
</reference>
<evidence type="ECO:0000313" key="1">
    <source>
        <dbReference type="EMBL" id="PIL32985.1"/>
    </source>
</evidence>
<gene>
    <name evidence="1" type="ORF">GSI_05103</name>
</gene>
<dbReference type="Proteomes" id="UP000230002">
    <property type="component" value="Unassembled WGS sequence"/>
</dbReference>
<dbReference type="AlphaFoldDB" id="A0A2G8SGS1"/>
<dbReference type="STRING" id="1077348.A0A2G8SGS1"/>
<protein>
    <recommendedName>
        <fullName evidence="3">F-box domain-containing protein</fullName>
    </recommendedName>
</protein>
<proteinExistence type="predicted"/>